<dbReference type="PANTHER" id="PTHR48020:SF40">
    <property type="entry name" value="MAJOR FACILITATOR SUPERFAMILY (MFS) PROFILE DOMAIN-CONTAINING PROTEIN"/>
    <property type="match status" value="1"/>
</dbReference>
<dbReference type="Pfam" id="PF00083">
    <property type="entry name" value="Sugar_tr"/>
    <property type="match status" value="1"/>
</dbReference>
<feature type="transmembrane region" description="Helical" evidence="7">
    <location>
        <begin position="246"/>
        <end position="273"/>
    </location>
</feature>
<evidence type="ECO:0000256" key="3">
    <source>
        <dbReference type="ARBA" id="ARBA00022448"/>
    </source>
</evidence>
<dbReference type="AlphaFoldDB" id="A0A9P7QX48"/>
<evidence type="ECO:0000313" key="10">
    <source>
        <dbReference type="Proteomes" id="UP000699042"/>
    </source>
</evidence>
<feature type="transmembrane region" description="Helical" evidence="7">
    <location>
        <begin position="293"/>
        <end position="316"/>
    </location>
</feature>
<dbReference type="Proteomes" id="UP000699042">
    <property type="component" value="Unassembled WGS sequence"/>
</dbReference>
<dbReference type="InterPro" id="IPR003663">
    <property type="entry name" value="Sugar/inositol_transpt"/>
</dbReference>
<keyword evidence="9" id="KW-0762">Sugar transport</keyword>
<keyword evidence="4 7" id="KW-0812">Transmembrane</keyword>
<feature type="transmembrane region" description="Helical" evidence="7">
    <location>
        <begin position="548"/>
        <end position="571"/>
    </location>
</feature>
<gene>
    <name evidence="9" type="ORF">JMJ77_012079</name>
</gene>
<dbReference type="PRINTS" id="PR00171">
    <property type="entry name" value="SUGRTRNSPORT"/>
</dbReference>
<feature type="transmembrane region" description="Helical" evidence="7">
    <location>
        <begin position="152"/>
        <end position="174"/>
    </location>
</feature>
<dbReference type="Gene3D" id="1.20.1250.20">
    <property type="entry name" value="MFS general substrate transporter like domains"/>
    <property type="match status" value="1"/>
</dbReference>
<evidence type="ECO:0000313" key="9">
    <source>
        <dbReference type="EMBL" id="KAG7044264.1"/>
    </source>
</evidence>
<name>A0A9P7QX48_9PEZI</name>
<accession>A0A9P7QX48</accession>
<dbReference type="EMBL" id="JAESDN010000011">
    <property type="protein sequence ID" value="KAG7044264.1"/>
    <property type="molecule type" value="Genomic_DNA"/>
</dbReference>
<dbReference type="InterPro" id="IPR036259">
    <property type="entry name" value="MFS_trans_sf"/>
</dbReference>
<dbReference type="GO" id="GO:0015791">
    <property type="term" value="P:polyol transmembrane transport"/>
    <property type="evidence" value="ECO:0007669"/>
    <property type="project" value="UniProtKB-ARBA"/>
</dbReference>
<dbReference type="GO" id="GO:0022857">
    <property type="term" value="F:transmembrane transporter activity"/>
    <property type="evidence" value="ECO:0007669"/>
    <property type="project" value="InterPro"/>
</dbReference>
<proteinExistence type="inferred from homology"/>
<dbReference type="SUPFAM" id="SSF103473">
    <property type="entry name" value="MFS general substrate transporter"/>
    <property type="match status" value="1"/>
</dbReference>
<dbReference type="PROSITE" id="PS00217">
    <property type="entry name" value="SUGAR_TRANSPORT_2"/>
    <property type="match status" value="1"/>
</dbReference>
<comment type="similarity">
    <text evidence="2">Belongs to the major facilitator superfamily. Sugar transporter (TC 2.A.1.1) family.</text>
</comment>
<evidence type="ECO:0000259" key="8">
    <source>
        <dbReference type="PROSITE" id="PS50850"/>
    </source>
</evidence>
<feature type="transmembrane region" description="Helical" evidence="7">
    <location>
        <begin position="484"/>
        <end position="503"/>
    </location>
</feature>
<evidence type="ECO:0000256" key="6">
    <source>
        <dbReference type="ARBA" id="ARBA00023136"/>
    </source>
</evidence>
<evidence type="ECO:0000256" key="5">
    <source>
        <dbReference type="ARBA" id="ARBA00022989"/>
    </source>
</evidence>
<dbReference type="InterPro" id="IPR005829">
    <property type="entry name" value="Sugar_transporter_CS"/>
</dbReference>
<organism evidence="9 10">
    <name type="scientific">Colletotrichum scovillei</name>
    <dbReference type="NCBI Taxonomy" id="1209932"/>
    <lineage>
        <taxon>Eukaryota</taxon>
        <taxon>Fungi</taxon>
        <taxon>Dikarya</taxon>
        <taxon>Ascomycota</taxon>
        <taxon>Pezizomycotina</taxon>
        <taxon>Sordariomycetes</taxon>
        <taxon>Hypocreomycetidae</taxon>
        <taxon>Glomerellales</taxon>
        <taxon>Glomerellaceae</taxon>
        <taxon>Colletotrichum</taxon>
        <taxon>Colletotrichum acutatum species complex</taxon>
    </lineage>
</organism>
<feature type="transmembrane region" description="Helical" evidence="7">
    <location>
        <begin position="509"/>
        <end position="536"/>
    </location>
</feature>
<dbReference type="InterPro" id="IPR050814">
    <property type="entry name" value="Myo-inositol_Transporter"/>
</dbReference>
<protein>
    <submittedName>
        <fullName evidence="9">Sugar transporter</fullName>
    </submittedName>
</protein>
<dbReference type="GO" id="GO:0015798">
    <property type="term" value="P:myo-inositol transport"/>
    <property type="evidence" value="ECO:0007669"/>
    <property type="project" value="UniProtKB-ARBA"/>
</dbReference>
<dbReference type="PROSITE" id="PS00216">
    <property type="entry name" value="SUGAR_TRANSPORT_1"/>
    <property type="match status" value="1"/>
</dbReference>
<evidence type="ECO:0000256" key="4">
    <source>
        <dbReference type="ARBA" id="ARBA00022692"/>
    </source>
</evidence>
<dbReference type="PANTHER" id="PTHR48020">
    <property type="entry name" value="PROTON MYO-INOSITOL COTRANSPORTER"/>
    <property type="match status" value="1"/>
</dbReference>
<keyword evidence="10" id="KW-1185">Reference proteome</keyword>
<evidence type="ECO:0000256" key="2">
    <source>
        <dbReference type="ARBA" id="ARBA00010992"/>
    </source>
</evidence>
<comment type="caution">
    <text evidence="9">The sequence shown here is derived from an EMBL/GenBank/DDBJ whole genome shotgun (WGS) entry which is preliminary data.</text>
</comment>
<keyword evidence="5 7" id="KW-1133">Transmembrane helix</keyword>
<feature type="transmembrane region" description="Helical" evidence="7">
    <location>
        <begin position="186"/>
        <end position="206"/>
    </location>
</feature>
<evidence type="ECO:0000256" key="1">
    <source>
        <dbReference type="ARBA" id="ARBA00004141"/>
    </source>
</evidence>
<feature type="transmembrane region" description="Helical" evidence="7">
    <location>
        <begin position="453"/>
        <end position="472"/>
    </location>
</feature>
<reference evidence="9" key="1">
    <citation type="submission" date="2021-05" db="EMBL/GenBank/DDBJ databases">
        <title>Comparative genomics of three Colletotrichum scovillei strains and genetic complementation revealed genes involved fungal growth and virulence on chili pepper.</title>
        <authorList>
            <person name="Hsieh D.-K."/>
            <person name="Chuang S.-C."/>
            <person name="Chen C.-Y."/>
            <person name="Chao Y.-T."/>
            <person name="Lu M.-Y.J."/>
            <person name="Lee M.-H."/>
            <person name="Shih M.-C."/>
        </authorList>
    </citation>
    <scope>NUCLEOTIDE SEQUENCE</scope>
    <source>
        <strain evidence="9">Coll-153</strain>
    </source>
</reference>
<dbReference type="PROSITE" id="PS50850">
    <property type="entry name" value="MFS"/>
    <property type="match status" value="1"/>
</dbReference>
<feature type="transmembrane region" description="Helical" evidence="7">
    <location>
        <begin position="416"/>
        <end position="438"/>
    </location>
</feature>
<dbReference type="InterPro" id="IPR020846">
    <property type="entry name" value="MFS_dom"/>
</dbReference>
<keyword evidence="3" id="KW-0813">Transport</keyword>
<comment type="subcellular location">
    <subcellularLocation>
        <location evidence="1">Membrane</location>
        <topology evidence="1">Multi-pass membrane protein</topology>
    </subcellularLocation>
</comment>
<feature type="domain" description="Major facilitator superfamily (MFS) profile" evidence="8">
    <location>
        <begin position="111"/>
        <end position="603"/>
    </location>
</feature>
<keyword evidence="6 7" id="KW-0472">Membrane</keyword>
<feature type="transmembrane region" description="Helical" evidence="7">
    <location>
        <begin position="577"/>
        <end position="599"/>
    </location>
</feature>
<dbReference type="InterPro" id="IPR005828">
    <property type="entry name" value="MFS_sugar_transport-like"/>
</dbReference>
<dbReference type="GO" id="GO:0016020">
    <property type="term" value="C:membrane"/>
    <property type="evidence" value="ECO:0007669"/>
    <property type="project" value="UniProtKB-SubCell"/>
</dbReference>
<sequence>MTEPMASSTSIADKFRAQVSRRHINTEAIIEAPLVHLNDGELEEDVRQFAEILPGVPFQPILRAAQVSKEIRAYTDEGLQDTLPIELEPEELAAIRAERDKAFSQSGMTVIVVTVALAALLQGHVQASINAGSIYARLLQDKVSSTAYRNDLVWQLGGMNSAPFLAAAILGAPMSLPLNYWMGRRGAIAVAAALIFASSLASGFVHTWQQLLGVRIINGLGMGIKAVSTPILASETAIDQWRGSSILMWQLWVAFGIMLGNAINLILAGSVGALDFPPEAKDSTASLEVRGDLALRLILAAPMVPAIFTLIALAYCMESPRFYMQKNTPNYRPMRAYEILSKVRNTQLQALRDIYLIHKNVEYEEAQDLPETPNDPSVSTENQKQGLTFAKHMSFALSDAYRQYSHLLTTPRLRNAVWSTCIVALAQQLCGINVFAFYSNNFFIKGDPSPRNAMLYSLGFGAVNFLFGLLAIRSIDVFGRRRWLLVTLPLMCILLAAGALAFLLPKGPIQLGIVALFIFLFAAVYSPGLGPIPFTLASESFPLSQREAGCSAAISVNLFFAGILTIVFPAVNEALKLYGTLALFAGLNLVAFALVFLLVEETKQVSLEELSLIYAVPKKNFVRFQLREHLPYLVKRYLTRTWGGGDPPNFYTKVIDGSYSQEMGPMRRDASTDE</sequence>
<evidence type="ECO:0000256" key="7">
    <source>
        <dbReference type="SAM" id="Phobius"/>
    </source>
</evidence>